<dbReference type="GO" id="GO:0006353">
    <property type="term" value="P:DNA-templated transcription termination"/>
    <property type="evidence" value="ECO:0007669"/>
    <property type="project" value="UniProtKB-UniRule"/>
</dbReference>
<dbReference type="GO" id="GO:0005829">
    <property type="term" value="C:cytosol"/>
    <property type="evidence" value="ECO:0007669"/>
    <property type="project" value="TreeGrafter"/>
</dbReference>
<comment type="similarity">
    <text evidence="7">Belongs to the NusA family.</text>
</comment>
<dbReference type="CDD" id="cd22529">
    <property type="entry name" value="KH-II_NusA_rpt2"/>
    <property type="match status" value="1"/>
</dbReference>
<keyword evidence="1 7" id="KW-0806">Transcription termination</keyword>
<dbReference type="InterPro" id="IPR036555">
    <property type="entry name" value="NusA_N_sf"/>
</dbReference>
<dbReference type="NCBIfam" id="TIGR01953">
    <property type="entry name" value="NusA"/>
    <property type="match status" value="1"/>
</dbReference>
<dbReference type="AlphaFoldDB" id="A0A1G1XPQ4"/>
<dbReference type="Pfam" id="PF08529">
    <property type="entry name" value="NusA_N"/>
    <property type="match status" value="1"/>
</dbReference>
<feature type="compositionally biased region" description="Basic and acidic residues" evidence="8">
    <location>
        <begin position="381"/>
        <end position="417"/>
    </location>
</feature>
<evidence type="ECO:0000256" key="5">
    <source>
        <dbReference type="ARBA" id="ARBA00023015"/>
    </source>
</evidence>
<dbReference type="Pfam" id="PF13184">
    <property type="entry name" value="KH_NusA_1st"/>
    <property type="match status" value="1"/>
</dbReference>
<keyword evidence="6 7" id="KW-0804">Transcription</keyword>
<dbReference type="PANTHER" id="PTHR22648">
    <property type="entry name" value="TRANSCRIPTION TERMINATION FACTOR NUSA"/>
    <property type="match status" value="1"/>
</dbReference>
<dbReference type="Gene3D" id="2.40.50.140">
    <property type="entry name" value="Nucleic acid-binding proteins"/>
    <property type="match status" value="1"/>
</dbReference>
<organism evidence="10 11">
    <name type="scientific">Candidatus Buchananbacteria bacterium RBG_13_36_9</name>
    <dbReference type="NCBI Taxonomy" id="1797530"/>
    <lineage>
        <taxon>Bacteria</taxon>
        <taxon>Candidatus Buchananiibacteriota</taxon>
    </lineage>
</organism>
<evidence type="ECO:0000256" key="4">
    <source>
        <dbReference type="ARBA" id="ARBA00022884"/>
    </source>
</evidence>
<dbReference type="SMART" id="SM00322">
    <property type="entry name" value="KH"/>
    <property type="match status" value="2"/>
</dbReference>
<name>A0A1G1XPQ4_9BACT</name>
<dbReference type="SUPFAM" id="SSF69705">
    <property type="entry name" value="Transcription factor NusA, N-terminal domain"/>
    <property type="match status" value="1"/>
</dbReference>
<dbReference type="Gene3D" id="3.30.1480.10">
    <property type="entry name" value="NusA, N-terminal domain"/>
    <property type="match status" value="1"/>
</dbReference>
<dbReference type="InterPro" id="IPR004087">
    <property type="entry name" value="KH_dom"/>
</dbReference>
<dbReference type="SMART" id="SM00316">
    <property type="entry name" value="S1"/>
    <property type="match status" value="1"/>
</dbReference>
<dbReference type="HAMAP" id="MF_00945_B">
    <property type="entry name" value="NusA_B"/>
    <property type="match status" value="1"/>
</dbReference>
<dbReference type="InterPro" id="IPR012340">
    <property type="entry name" value="NA-bd_OB-fold"/>
</dbReference>
<dbReference type="Proteomes" id="UP000176498">
    <property type="component" value="Unassembled WGS sequence"/>
</dbReference>
<evidence type="ECO:0000313" key="11">
    <source>
        <dbReference type="Proteomes" id="UP000176498"/>
    </source>
</evidence>
<dbReference type="EMBL" id="MHHZ01000015">
    <property type="protein sequence ID" value="OGY41576.1"/>
    <property type="molecule type" value="Genomic_DNA"/>
</dbReference>
<dbReference type="CDD" id="cd04455">
    <property type="entry name" value="S1_NusA"/>
    <property type="match status" value="1"/>
</dbReference>
<dbReference type="GO" id="GO:0031564">
    <property type="term" value="P:transcription antitermination"/>
    <property type="evidence" value="ECO:0007669"/>
    <property type="project" value="UniProtKB-UniRule"/>
</dbReference>
<dbReference type="SUPFAM" id="SSF54814">
    <property type="entry name" value="Prokaryotic type KH domain (KH-domain type II)"/>
    <property type="match status" value="2"/>
</dbReference>
<dbReference type="CDD" id="cd02134">
    <property type="entry name" value="KH-II_NusA_rpt1"/>
    <property type="match status" value="1"/>
</dbReference>
<evidence type="ECO:0000256" key="7">
    <source>
        <dbReference type="HAMAP-Rule" id="MF_00945"/>
    </source>
</evidence>
<dbReference type="InterPro" id="IPR010213">
    <property type="entry name" value="TF_NusA"/>
</dbReference>
<dbReference type="InterPro" id="IPR030842">
    <property type="entry name" value="TF_NusA_bacterial"/>
</dbReference>
<evidence type="ECO:0000256" key="2">
    <source>
        <dbReference type="ARBA" id="ARBA00022490"/>
    </source>
</evidence>
<reference evidence="10 11" key="1">
    <citation type="journal article" date="2016" name="Nat. Commun.">
        <title>Thousands of microbial genomes shed light on interconnected biogeochemical processes in an aquifer system.</title>
        <authorList>
            <person name="Anantharaman K."/>
            <person name="Brown C.T."/>
            <person name="Hug L.A."/>
            <person name="Sharon I."/>
            <person name="Castelle C.J."/>
            <person name="Probst A.J."/>
            <person name="Thomas B.C."/>
            <person name="Singh A."/>
            <person name="Wilkins M.J."/>
            <person name="Karaoz U."/>
            <person name="Brodie E.L."/>
            <person name="Williams K.H."/>
            <person name="Hubbard S.S."/>
            <person name="Banfield J.F."/>
        </authorList>
    </citation>
    <scope>NUCLEOTIDE SEQUENCE [LARGE SCALE GENOMIC DNA]</scope>
</reference>
<dbReference type="PROSITE" id="PS50084">
    <property type="entry name" value="KH_TYPE_1"/>
    <property type="match status" value="1"/>
</dbReference>
<evidence type="ECO:0000256" key="6">
    <source>
        <dbReference type="ARBA" id="ARBA00023163"/>
    </source>
</evidence>
<dbReference type="InterPro" id="IPR003029">
    <property type="entry name" value="S1_domain"/>
</dbReference>
<dbReference type="PANTHER" id="PTHR22648:SF0">
    <property type="entry name" value="TRANSCRIPTION TERMINATION_ANTITERMINATION PROTEIN NUSA"/>
    <property type="match status" value="1"/>
</dbReference>
<evidence type="ECO:0000259" key="9">
    <source>
        <dbReference type="PROSITE" id="PS50126"/>
    </source>
</evidence>
<comment type="function">
    <text evidence="7">Participates in both transcription termination and antitermination.</text>
</comment>
<feature type="domain" description="S1 motif" evidence="9">
    <location>
        <begin position="172"/>
        <end position="236"/>
    </location>
</feature>
<evidence type="ECO:0000256" key="8">
    <source>
        <dbReference type="SAM" id="MobiDB-lite"/>
    </source>
</evidence>
<dbReference type="InterPro" id="IPR058582">
    <property type="entry name" value="KH_NusA_2nd"/>
</dbReference>
<feature type="compositionally biased region" description="Basic and acidic residues" evidence="8">
    <location>
        <begin position="430"/>
        <end position="443"/>
    </location>
</feature>
<comment type="subunit">
    <text evidence="7">Monomer. Binds directly to the core enzyme of the DNA-dependent RNA polymerase and to nascent RNA.</text>
</comment>
<dbReference type="GO" id="GO:0003723">
    <property type="term" value="F:RNA binding"/>
    <property type="evidence" value="ECO:0007669"/>
    <property type="project" value="UniProtKB-UniRule"/>
</dbReference>
<comment type="caution">
    <text evidence="10">The sequence shown here is derived from an EMBL/GenBank/DDBJ whole genome shotgun (WGS) entry which is preliminary data.</text>
</comment>
<dbReference type="SUPFAM" id="SSF50249">
    <property type="entry name" value="Nucleic acid-binding proteins"/>
    <property type="match status" value="1"/>
</dbReference>
<evidence type="ECO:0000313" key="10">
    <source>
        <dbReference type="EMBL" id="OGY41576.1"/>
    </source>
</evidence>
<comment type="subcellular location">
    <subcellularLocation>
        <location evidence="7">Cytoplasm</location>
    </subcellularLocation>
</comment>
<dbReference type="FunFam" id="3.30.300.20:FF:000002">
    <property type="entry name" value="Transcription termination/antitermination protein NusA"/>
    <property type="match status" value="1"/>
</dbReference>
<feature type="region of interest" description="Disordered" evidence="8">
    <location>
        <begin position="381"/>
        <end position="443"/>
    </location>
</feature>
<dbReference type="GO" id="GO:0003700">
    <property type="term" value="F:DNA-binding transcription factor activity"/>
    <property type="evidence" value="ECO:0007669"/>
    <property type="project" value="InterPro"/>
</dbReference>
<evidence type="ECO:0000256" key="3">
    <source>
        <dbReference type="ARBA" id="ARBA00022814"/>
    </source>
</evidence>
<dbReference type="InterPro" id="IPR009019">
    <property type="entry name" value="KH_sf_prok-type"/>
</dbReference>
<dbReference type="Pfam" id="PF26594">
    <property type="entry name" value="KH_NusA_2nd"/>
    <property type="match status" value="1"/>
</dbReference>
<dbReference type="Gene3D" id="3.30.300.20">
    <property type="match status" value="2"/>
</dbReference>
<dbReference type="InterPro" id="IPR015946">
    <property type="entry name" value="KH_dom-like_a/b"/>
</dbReference>
<dbReference type="Pfam" id="PF00575">
    <property type="entry name" value="S1"/>
    <property type="match status" value="1"/>
</dbReference>
<feature type="compositionally biased region" description="Basic residues" evidence="8">
    <location>
        <begin position="418"/>
        <end position="429"/>
    </location>
</feature>
<sequence length="443" mass="49755">MDLQTIQQAVKQISLEKGLSEESIMETINSALAAAFRKDFGQKNQNIIFEFDVKSGKMKVYDKKIVVELPEEIVKKIDENGRDKKYVQEIEEGKELPGGTEPIKFNPKNEILLEDAKKINKKIKVGEELVQELEIPADFGRMAAQTAKQVIIQKIREAERETIFNEFKSKEGQLINGVIQRREMVGILVDLGKVTALIPQVEQIRNERYMPGERMKFYIVKVDLTIKGPEIIVSRSSSELIKKLFENEIPEIASGAIDIMVISREAGFRSKVAVKSNQENIDPIGSCVGQRGARIQTIINELGGEKIDIIQWSEEPGKFIANALSPAKVLNIDIDNKTKTAIVIVNEDQLSLAIGKEGQNVRLAAKLTGWKINIMKETAEGKKEKIELSEKEAAEEAAAEKEKKEVKAKKEPKEKKATKTKKAAKKTTKKKTEKEEKTEEAVE</sequence>
<gene>
    <name evidence="7" type="primary">nusA</name>
    <name evidence="10" type="ORF">A2Y82_01120</name>
</gene>
<keyword evidence="4 7" id="KW-0694">RNA-binding</keyword>
<keyword evidence="2 7" id="KW-0963">Cytoplasm</keyword>
<keyword evidence="5 7" id="KW-0805">Transcription regulation</keyword>
<dbReference type="PROSITE" id="PS50126">
    <property type="entry name" value="S1"/>
    <property type="match status" value="1"/>
</dbReference>
<dbReference type="FunFam" id="3.30.300.20:FF:000005">
    <property type="entry name" value="Transcription termination/antitermination protein NusA"/>
    <property type="match status" value="1"/>
</dbReference>
<dbReference type="InterPro" id="IPR013735">
    <property type="entry name" value="TF_NusA_N"/>
</dbReference>
<dbReference type="InterPro" id="IPR025249">
    <property type="entry name" value="TF_NusA_KH_1st"/>
</dbReference>
<keyword evidence="3 7" id="KW-0889">Transcription antitermination</keyword>
<protein>
    <recommendedName>
        <fullName evidence="7">Transcription termination/antitermination protein NusA</fullName>
    </recommendedName>
</protein>
<proteinExistence type="inferred from homology"/>
<evidence type="ECO:0000256" key="1">
    <source>
        <dbReference type="ARBA" id="ARBA00022472"/>
    </source>
</evidence>
<accession>A0A1G1XPQ4</accession>